<proteinExistence type="predicted"/>
<dbReference type="InterPro" id="IPR010982">
    <property type="entry name" value="Lambda_DNA-bd_dom_sf"/>
</dbReference>
<dbReference type="OrthoDB" id="5771335at2"/>
<protein>
    <submittedName>
        <fullName evidence="2">HTH-type transcriptional regulator/antitoxin HigA</fullName>
    </submittedName>
</protein>
<comment type="caution">
    <text evidence="2">The sequence shown here is derived from an EMBL/GenBank/DDBJ whole genome shotgun (WGS) entry which is preliminary data.</text>
</comment>
<dbReference type="InterPro" id="IPR001387">
    <property type="entry name" value="Cro/C1-type_HTH"/>
</dbReference>
<evidence type="ECO:0000259" key="1">
    <source>
        <dbReference type="PROSITE" id="PS50943"/>
    </source>
</evidence>
<dbReference type="Proteomes" id="UP000292423">
    <property type="component" value="Unassembled WGS sequence"/>
</dbReference>
<dbReference type="PANTHER" id="PTHR40455">
    <property type="entry name" value="ANTITOXIN HIGA"/>
    <property type="match status" value="1"/>
</dbReference>
<evidence type="ECO:0000313" key="2">
    <source>
        <dbReference type="EMBL" id="RZU48236.1"/>
    </source>
</evidence>
<dbReference type="RefSeq" id="WP_130410333.1">
    <property type="nucleotide sequence ID" value="NZ_SHKX01000001.1"/>
</dbReference>
<dbReference type="InterPro" id="IPR039060">
    <property type="entry name" value="Antitox_HigA"/>
</dbReference>
<keyword evidence="3" id="KW-1185">Reference proteome</keyword>
<dbReference type="GO" id="GO:0006355">
    <property type="term" value="P:regulation of DNA-templated transcription"/>
    <property type="evidence" value="ECO:0007669"/>
    <property type="project" value="InterPro"/>
</dbReference>
<name>A0A4V2G6D1_9GAMM</name>
<dbReference type="SMART" id="SM00530">
    <property type="entry name" value="HTH_XRE"/>
    <property type="match status" value="1"/>
</dbReference>
<dbReference type="Gene3D" id="1.10.260.40">
    <property type="entry name" value="lambda repressor-like DNA-binding domains"/>
    <property type="match status" value="1"/>
</dbReference>
<dbReference type="PROSITE" id="PS50943">
    <property type="entry name" value="HTH_CROC1"/>
    <property type="match status" value="1"/>
</dbReference>
<dbReference type="SUPFAM" id="SSF47413">
    <property type="entry name" value="lambda repressor-like DNA-binding domains"/>
    <property type="match status" value="1"/>
</dbReference>
<evidence type="ECO:0000313" key="3">
    <source>
        <dbReference type="Proteomes" id="UP000292423"/>
    </source>
</evidence>
<dbReference type="AlphaFoldDB" id="A0A4V2G6D1"/>
<gene>
    <name evidence="2" type="ORF">EV700_0027</name>
</gene>
<dbReference type="EMBL" id="SHKX01000001">
    <property type="protein sequence ID" value="RZU48236.1"/>
    <property type="molecule type" value="Genomic_DNA"/>
</dbReference>
<reference evidence="2 3" key="1">
    <citation type="submission" date="2019-02" db="EMBL/GenBank/DDBJ databases">
        <title>Genomic Encyclopedia of Type Strains, Phase IV (KMG-IV): sequencing the most valuable type-strain genomes for metagenomic binning, comparative biology and taxonomic classification.</title>
        <authorList>
            <person name="Goeker M."/>
        </authorList>
    </citation>
    <scope>NUCLEOTIDE SEQUENCE [LARGE SCALE GENOMIC DNA]</scope>
    <source>
        <strain evidence="2 3">DSM 105135</strain>
    </source>
</reference>
<dbReference type="GO" id="GO:0001046">
    <property type="term" value="F:core promoter sequence-specific DNA binding"/>
    <property type="evidence" value="ECO:0007669"/>
    <property type="project" value="TreeGrafter"/>
</dbReference>
<dbReference type="PANTHER" id="PTHR40455:SF1">
    <property type="entry name" value="ANTITOXIN HIGA"/>
    <property type="match status" value="1"/>
</dbReference>
<sequence length="133" mass="14690">MNKLTQQAAEHWRFVAPLLSKPTCEADYQALVEALDELLDVIGDDESHSLAGLVEHLGDLVSAYETVHYPMPEGDGRSALVFLMQQHGLGQADLPEVGAQSVVSDILSGKRRLNVRQIRELAKRFGVSVETFF</sequence>
<dbReference type="CDD" id="cd00093">
    <property type="entry name" value="HTH_XRE"/>
    <property type="match status" value="1"/>
</dbReference>
<accession>A0A4V2G6D1</accession>
<organism evidence="2 3">
    <name type="scientific">Fluviicoccus keumensis</name>
    <dbReference type="NCBI Taxonomy" id="1435465"/>
    <lineage>
        <taxon>Bacteria</taxon>
        <taxon>Pseudomonadati</taxon>
        <taxon>Pseudomonadota</taxon>
        <taxon>Gammaproteobacteria</taxon>
        <taxon>Moraxellales</taxon>
        <taxon>Moraxellaceae</taxon>
        <taxon>Fluviicoccus</taxon>
    </lineage>
</organism>
<feature type="domain" description="HTH cro/C1-type" evidence="1">
    <location>
        <begin position="100"/>
        <end position="132"/>
    </location>
</feature>